<reference evidence="3" key="1">
    <citation type="submission" date="2022-05" db="EMBL/GenBank/DDBJ databases">
        <authorList>
            <person name="Oliphant S.A."/>
            <person name="Watson-Haigh N.S."/>
            <person name="Sumby K.M."/>
            <person name="Gardner J.M."/>
            <person name="Jiranek V."/>
        </authorList>
    </citation>
    <scope>NUCLEOTIDE SEQUENCE</scope>
    <source>
        <strain evidence="3">KI3_B9</strain>
    </source>
</reference>
<dbReference type="SMART" id="SM00530">
    <property type="entry name" value="HTH_XRE"/>
    <property type="match status" value="1"/>
</dbReference>
<keyword evidence="1" id="KW-0238">DNA-binding</keyword>
<sequence length="91" mass="10508">MSNRLKELRKEKGVSQKYVADFLGLTKQAVQRYESGLSTPKLETWQKLAEFFDVSVLKLIGDDEQPEVELKNDVPTEVIYKGKKYKVITNE</sequence>
<proteinExistence type="predicted"/>
<dbReference type="RefSeq" id="WP_252773812.1">
    <property type="nucleotide sequence ID" value="NZ_CP097122.1"/>
</dbReference>
<dbReference type="InterPro" id="IPR010982">
    <property type="entry name" value="Lambda_DNA-bd_dom_sf"/>
</dbReference>
<dbReference type="InterPro" id="IPR001387">
    <property type="entry name" value="Cro/C1-type_HTH"/>
</dbReference>
<dbReference type="PANTHER" id="PTHR46558">
    <property type="entry name" value="TRACRIPTIONAL REGULATORY PROTEIN-RELATED-RELATED"/>
    <property type="match status" value="1"/>
</dbReference>
<keyword evidence="4" id="KW-1185">Reference proteome</keyword>
<evidence type="ECO:0000313" key="3">
    <source>
        <dbReference type="EMBL" id="USS92007.1"/>
    </source>
</evidence>
<evidence type="ECO:0000259" key="2">
    <source>
        <dbReference type="PROSITE" id="PS50943"/>
    </source>
</evidence>
<dbReference type="SUPFAM" id="SSF47413">
    <property type="entry name" value="lambda repressor-like DNA-binding domains"/>
    <property type="match status" value="1"/>
</dbReference>
<protein>
    <submittedName>
        <fullName evidence="3">Helix-turn-helix domain-containing protein</fullName>
    </submittedName>
</protein>
<name>A0ABY5C086_9LACO</name>
<dbReference type="EMBL" id="CP097122">
    <property type="protein sequence ID" value="USS92007.1"/>
    <property type="molecule type" value="Genomic_DNA"/>
</dbReference>
<accession>A0ABY5C086</accession>
<evidence type="ECO:0000313" key="4">
    <source>
        <dbReference type="Proteomes" id="UP001056093"/>
    </source>
</evidence>
<dbReference type="Gene3D" id="1.10.260.40">
    <property type="entry name" value="lambda repressor-like DNA-binding domains"/>
    <property type="match status" value="1"/>
</dbReference>
<dbReference type="PROSITE" id="PS50943">
    <property type="entry name" value="HTH_CROC1"/>
    <property type="match status" value="1"/>
</dbReference>
<gene>
    <name evidence="3" type="ORF">M3M36_06765</name>
</gene>
<dbReference type="Proteomes" id="UP001056093">
    <property type="component" value="Chromosome"/>
</dbReference>
<feature type="domain" description="HTH cro/C1-type" evidence="2">
    <location>
        <begin position="5"/>
        <end position="59"/>
    </location>
</feature>
<dbReference type="PANTHER" id="PTHR46558:SF11">
    <property type="entry name" value="HTH-TYPE TRANSCRIPTIONAL REGULATOR XRE"/>
    <property type="match status" value="1"/>
</dbReference>
<dbReference type="Pfam" id="PF01381">
    <property type="entry name" value="HTH_3"/>
    <property type="match status" value="1"/>
</dbReference>
<dbReference type="CDD" id="cd00093">
    <property type="entry name" value="HTH_XRE"/>
    <property type="match status" value="1"/>
</dbReference>
<evidence type="ECO:0000256" key="1">
    <source>
        <dbReference type="ARBA" id="ARBA00023125"/>
    </source>
</evidence>
<organism evidence="3 4">
    <name type="scientific">Fructobacillus americanaquae</name>
    <dbReference type="NCBI Taxonomy" id="2940302"/>
    <lineage>
        <taxon>Bacteria</taxon>
        <taxon>Bacillati</taxon>
        <taxon>Bacillota</taxon>
        <taxon>Bacilli</taxon>
        <taxon>Lactobacillales</taxon>
        <taxon>Lactobacillaceae</taxon>
        <taxon>Fructobacillus</taxon>
    </lineage>
</organism>